<name>A0A9D4TBZ5_RHISA</name>
<reference evidence="1" key="2">
    <citation type="submission" date="2021-09" db="EMBL/GenBank/DDBJ databases">
        <authorList>
            <person name="Jia N."/>
            <person name="Wang J."/>
            <person name="Shi W."/>
            <person name="Du L."/>
            <person name="Sun Y."/>
            <person name="Zhan W."/>
            <person name="Jiang J."/>
            <person name="Wang Q."/>
            <person name="Zhang B."/>
            <person name="Ji P."/>
            <person name="Sakyi L.B."/>
            <person name="Cui X."/>
            <person name="Yuan T."/>
            <person name="Jiang B."/>
            <person name="Yang W."/>
            <person name="Lam T.T.-Y."/>
            <person name="Chang Q."/>
            <person name="Ding S."/>
            <person name="Wang X."/>
            <person name="Zhu J."/>
            <person name="Ruan X."/>
            <person name="Zhao L."/>
            <person name="Wei J."/>
            <person name="Que T."/>
            <person name="Du C."/>
            <person name="Cheng J."/>
            <person name="Dai P."/>
            <person name="Han X."/>
            <person name="Huang E."/>
            <person name="Gao Y."/>
            <person name="Liu J."/>
            <person name="Shao H."/>
            <person name="Ye R."/>
            <person name="Li L."/>
            <person name="Wei W."/>
            <person name="Wang X."/>
            <person name="Wang C."/>
            <person name="Huo Q."/>
            <person name="Li W."/>
            <person name="Guo W."/>
            <person name="Chen H."/>
            <person name="Chen S."/>
            <person name="Zhou L."/>
            <person name="Zhou L."/>
            <person name="Ni X."/>
            <person name="Tian J."/>
            <person name="Zhou Y."/>
            <person name="Sheng Y."/>
            <person name="Liu T."/>
            <person name="Pan Y."/>
            <person name="Xia L."/>
            <person name="Li J."/>
            <person name="Zhao F."/>
            <person name="Cao W."/>
        </authorList>
    </citation>
    <scope>NUCLEOTIDE SEQUENCE</scope>
    <source>
        <strain evidence="1">Rsan-2018</strain>
        <tissue evidence="1">Larvae</tissue>
    </source>
</reference>
<reference evidence="1" key="1">
    <citation type="journal article" date="2020" name="Cell">
        <title>Large-Scale Comparative Analyses of Tick Genomes Elucidate Their Genetic Diversity and Vector Capacities.</title>
        <authorList>
            <consortium name="Tick Genome and Microbiome Consortium (TIGMIC)"/>
            <person name="Jia N."/>
            <person name="Wang J."/>
            <person name="Shi W."/>
            <person name="Du L."/>
            <person name="Sun Y."/>
            <person name="Zhan W."/>
            <person name="Jiang J.F."/>
            <person name="Wang Q."/>
            <person name="Zhang B."/>
            <person name="Ji P."/>
            <person name="Bell-Sakyi L."/>
            <person name="Cui X.M."/>
            <person name="Yuan T.T."/>
            <person name="Jiang B.G."/>
            <person name="Yang W.F."/>
            <person name="Lam T.T."/>
            <person name="Chang Q.C."/>
            <person name="Ding S.J."/>
            <person name="Wang X.J."/>
            <person name="Zhu J.G."/>
            <person name="Ruan X.D."/>
            <person name="Zhao L."/>
            <person name="Wei J.T."/>
            <person name="Ye R.Z."/>
            <person name="Que T.C."/>
            <person name="Du C.H."/>
            <person name="Zhou Y.H."/>
            <person name="Cheng J.X."/>
            <person name="Dai P.F."/>
            <person name="Guo W.B."/>
            <person name="Han X.H."/>
            <person name="Huang E.J."/>
            <person name="Li L.F."/>
            <person name="Wei W."/>
            <person name="Gao Y.C."/>
            <person name="Liu J.Z."/>
            <person name="Shao H.Z."/>
            <person name="Wang X."/>
            <person name="Wang C.C."/>
            <person name="Yang T.C."/>
            <person name="Huo Q.B."/>
            <person name="Li W."/>
            <person name="Chen H.Y."/>
            <person name="Chen S.E."/>
            <person name="Zhou L.G."/>
            <person name="Ni X.B."/>
            <person name="Tian J.H."/>
            <person name="Sheng Y."/>
            <person name="Liu T."/>
            <person name="Pan Y.S."/>
            <person name="Xia L.Y."/>
            <person name="Li J."/>
            <person name="Zhao F."/>
            <person name="Cao W.C."/>
        </authorList>
    </citation>
    <scope>NUCLEOTIDE SEQUENCE</scope>
    <source>
        <strain evidence="1">Rsan-2018</strain>
    </source>
</reference>
<gene>
    <name evidence="1" type="ORF">HPB52_023497</name>
</gene>
<protein>
    <submittedName>
        <fullName evidence="1">Uncharacterized protein</fullName>
    </submittedName>
</protein>
<dbReference type="VEuPathDB" id="VectorBase:RSAN_055668"/>
<dbReference type="Gene3D" id="3.40.50.720">
    <property type="entry name" value="NAD(P)-binding Rossmann-like Domain"/>
    <property type="match status" value="1"/>
</dbReference>
<evidence type="ECO:0000313" key="2">
    <source>
        <dbReference type="Proteomes" id="UP000821837"/>
    </source>
</evidence>
<dbReference type="Pfam" id="PF00106">
    <property type="entry name" value="adh_short"/>
    <property type="match status" value="1"/>
</dbReference>
<dbReference type="PANTHER" id="PTHR43313:SF36">
    <property type="entry name" value="D-BETA-HYDROXYBUTYRATE DEHYDROGENASE, MITOCHONDRIAL"/>
    <property type="match status" value="1"/>
</dbReference>
<sequence>MTSQAFYRCDTGFGHLLAKRLASDGFRVYAGCLSSTSDGAMTLTLVPNVCVLDLDVTKEDDIEKAYAIISTDDSNMALWAVVSNAGVATVGPLEWHSAAKIRTLFDVNVIGAAAVVLKFLPLLKKSQGRIVIVSSMFGRMTAPLVVPYCMTKHACVSLADGLRRTLRTAGIQVSTIEPTGYR</sequence>
<dbReference type="InterPro" id="IPR002347">
    <property type="entry name" value="SDR_fam"/>
</dbReference>
<dbReference type="PRINTS" id="PR00081">
    <property type="entry name" value="GDHRDH"/>
</dbReference>
<dbReference type="SUPFAM" id="SSF51735">
    <property type="entry name" value="NAD(P)-binding Rossmann-fold domains"/>
    <property type="match status" value="1"/>
</dbReference>
<dbReference type="GO" id="GO:0008202">
    <property type="term" value="P:steroid metabolic process"/>
    <property type="evidence" value="ECO:0007669"/>
    <property type="project" value="TreeGrafter"/>
</dbReference>
<proteinExistence type="predicted"/>
<dbReference type="AlphaFoldDB" id="A0A9D4TBZ5"/>
<evidence type="ECO:0000313" key="1">
    <source>
        <dbReference type="EMBL" id="KAH7984668.1"/>
    </source>
</evidence>
<organism evidence="1 2">
    <name type="scientific">Rhipicephalus sanguineus</name>
    <name type="common">Brown dog tick</name>
    <name type="synonym">Ixodes sanguineus</name>
    <dbReference type="NCBI Taxonomy" id="34632"/>
    <lineage>
        <taxon>Eukaryota</taxon>
        <taxon>Metazoa</taxon>
        <taxon>Ecdysozoa</taxon>
        <taxon>Arthropoda</taxon>
        <taxon>Chelicerata</taxon>
        <taxon>Arachnida</taxon>
        <taxon>Acari</taxon>
        <taxon>Parasitiformes</taxon>
        <taxon>Ixodida</taxon>
        <taxon>Ixodoidea</taxon>
        <taxon>Ixodidae</taxon>
        <taxon>Rhipicephalinae</taxon>
        <taxon>Rhipicephalus</taxon>
        <taxon>Rhipicephalus</taxon>
    </lineage>
</organism>
<comment type="caution">
    <text evidence="1">The sequence shown here is derived from an EMBL/GenBank/DDBJ whole genome shotgun (WGS) entry which is preliminary data.</text>
</comment>
<dbReference type="EMBL" id="JABSTV010001245">
    <property type="protein sequence ID" value="KAH7984668.1"/>
    <property type="molecule type" value="Genomic_DNA"/>
</dbReference>
<dbReference type="PANTHER" id="PTHR43313">
    <property type="entry name" value="SHORT-CHAIN DEHYDROGENASE/REDUCTASE FAMILY 9C"/>
    <property type="match status" value="1"/>
</dbReference>
<dbReference type="GO" id="GO:0016491">
    <property type="term" value="F:oxidoreductase activity"/>
    <property type="evidence" value="ECO:0007669"/>
    <property type="project" value="TreeGrafter"/>
</dbReference>
<dbReference type="Proteomes" id="UP000821837">
    <property type="component" value="Chromosome 1"/>
</dbReference>
<accession>A0A9D4TBZ5</accession>
<dbReference type="InterPro" id="IPR036291">
    <property type="entry name" value="NAD(P)-bd_dom_sf"/>
</dbReference>
<keyword evidence="2" id="KW-1185">Reference proteome</keyword>